<evidence type="ECO:0000256" key="1">
    <source>
        <dbReference type="ARBA" id="ARBA00004418"/>
    </source>
</evidence>
<comment type="caution">
    <text evidence="5">The sequence shown here is derived from an EMBL/GenBank/DDBJ whole genome shotgun (WGS) entry which is preliminary data.</text>
</comment>
<reference evidence="5 6" key="1">
    <citation type="submission" date="2022-09" db="EMBL/GenBank/DDBJ databases">
        <title>Chelativorans salina sp. nov., a novel slightly halophilic bacterium isolated from a saline lake sediment enrichment.</title>
        <authorList>
            <person name="Gao L."/>
            <person name="Fang B.-Z."/>
            <person name="Li W.-J."/>
        </authorList>
    </citation>
    <scope>NUCLEOTIDE SEQUENCE [LARGE SCALE GENOMIC DNA]</scope>
    <source>
        <strain evidence="5 6">EGI FJ00035</strain>
    </source>
</reference>
<sequence>MQALHGSTGGVGKAAGLLAGVAAALLIASVSAGAQEWRTTSSLIDSDVEREPFERYDYVNPDAPKGGTLNSVTTGTFDSFNPFIVRGTSAAGLTNFGGFLWETLMQQSPDEPSTSHPLIAEAFKYPDDYSSATYRLDPDARWHDGTPITAEDVVWSLDVLKEISPLHNRYFANVEEAVALSEREVEFRFNETGNRELPHIMGDLPVLPKHWWEGTSPDGRQRDVTQPTLEPPLGSGPYRIARFNPGSEIVWERVEDYWGADLPVNIGRNNFDRRRFTYIQDENAAWLAFTKGGLADIRAENSSRRWMTAYNFPAVEEGDVIKREFPDGGAQPMQAYVFNMRLPRFQDRRVRRALTLAFDFQTMNRTQFFGQNKRTSSYFEGTELAATGLPEGRELEILEEFRDDLPPEVFNEEFTLPVYDDPQAEREYLRETVRLFREAGWVIRDGRMVNEETGEQFRIEFLGRGQTDEVIMGGFIPSLRKIGIDASLRIVDTSQYISRINEFEFDAVTGTFAQTLSPGNEQRDFWSSAAADAPGSRNLAGIENPVVDALVNKVIFAKDREDLVAATRALDRVLLWNYYMVPQWHRPVTWIAMWNKFGIPEEQPEYTGVDIDSWWIDPEREAALAAKYRSQN</sequence>
<dbReference type="CDD" id="cd08497">
    <property type="entry name" value="MbnE-like"/>
    <property type="match status" value="1"/>
</dbReference>
<evidence type="ECO:0000256" key="3">
    <source>
        <dbReference type="ARBA" id="ARBA00022729"/>
    </source>
</evidence>
<evidence type="ECO:0000259" key="4">
    <source>
        <dbReference type="Pfam" id="PF00496"/>
    </source>
</evidence>
<dbReference type="InterPro" id="IPR030678">
    <property type="entry name" value="Peptide/Ni-bd"/>
</dbReference>
<evidence type="ECO:0000256" key="2">
    <source>
        <dbReference type="ARBA" id="ARBA00005695"/>
    </source>
</evidence>
<dbReference type="InterPro" id="IPR039424">
    <property type="entry name" value="SBP_5"/>
</dbReference>
<dbReference type="PANTHER" id="PTHR30290">
    <property type="entry name" value="PERIPLASMIC BINDING COMPONENT OF ABC TRANSPORTER"/>
    <property type="match status" value="1"/>
</dbReference>
<proteinExistence type="inferred from homology"/>
<dbReference type="RefSeq" id="WP_260900788.1">
    <property type="nucleotide sequence ID" value="NZ_JAOCZP010000001.1"/>
</dbReference>
<keyword evidence="3" id="KW-0732">Signal</keyword>
<name>A0ABT2LKR2_9HYPH</name>
<organism evidence="5 6">
    <name type="scientific">Chelativorans salis</name>
    <dbReference type="NCBI Taxonomy" id="2978478"/>
    <lineage>
        <taxon>Bacteria</taxon>
        <taxon>Pseudomonadati</taxon>
        <taxon>Pseudomonadota</taxon>
        <taxon>Alphaproteobacteria</taxon>
        <taxon>Hyphomicrobiales</taxon>
        <taxon>Phyllobacteriaceae</taxon>
        <taxon>Chelativorans</taxon>
    </lineage>
</organism>
<dbReference type="EMBL" id="JAOCZP010000001">
    <property type="protein sequence ID" value="MCT7374397.1"/>
    <property type="molecule type" value="Genomic_DNA"/>
</dbReference>
<dbReference type="PANTHER" id="PTHR30290:SF64">
    <property type="entry name" value="ABC TRANSPORTER PERIPLASMIC BINDING PROTEIN"/>
    <property type="match status" value="1"/>
</dbReference>
<evidence type="ECO:0000313" key="5">
    <source>
        <dbReference type="EMBL" id="MCT7374397.1"/>
    </source>
</evidence>
<comment type="subcellular location">
    <subcellularLocation>
        <location evidence="1">Periplasm</location>
    </subcellularLocation>
</comment>
<evidence type="ECO:0000313" key="6">
    <source>
        <dbReference type="Proteomes" id="UP001320831"/>
    </source>
</evidence>
<feature type="domain" description="Solute-binding protein family 5" evidence="4">
    <location>
        <begin position="116"/>
        <end position="528"/>
    </location>
</feature>
<dbReference type="Pfam" id="PF00496">
    <property type="entry name" value="SBP_bac_5"/>
    <property type="match status" value="1"/>
</dbReference>
<dbReference type="Gene3D" id="3.40.190.10">
    <property type="entry name" value="Periplasmic binding protein-like II"/>
    <property type="match status" value="1"/>
</dbReference>
<comment type="similarity">
    <text evidence="2">Belongs to the bacterial solute-binding protein 5 family.</text>
</comment>
<dbReference type="InterPro" id="IPR000914">
    <property type="entry name" value="SBP_5_dom"/>
</dbReference>
<keyword evidence="6" id="KW-1185">Reference proteome</keyword>
<protein>
    <submittedName>
        <fullName evidence="5">Extracellular solute-binding protein</fullName>
    </submittedName>
</protein>
<dbReference type="SUPFAM" id="SSF53850">
    <property type="entry name" value="Periplasmic binding protein-like II"/>
    <property type="match status" value="1"/>
</dbReference>
<dbReference type="Proteomes" id="UP001320831">
    <property type="component" value="Unassembled WGS sequence"/>
</dbReference>
<accession>A0ABT2LKR2</accession>
<dbReference type="PIRSF" id="PIRSF002741">
    <property type="entry name" value="MppA"/>
    <property type="match status" value="1"/>
</dbReference>
<dbReference type="Gene3D" id="3.10.105.10">
    <property type="entry name" value="Dipeptide-binding Protein, Domain 3"/>
    <property type="match status" value="1"/>
</dbReference>
<gene>
    <name evidence="5" type="ORF">N5A92_05040</name>
</gene>